<organism evidence="7 8">
    <name type="scientific">Streptomyces pini</name>
    <dbReference type="NCBI Taxonomy" id="1520580"/>
    <lineage>
        <taxon>Bacteria</taxon>
        <taxon>Bacillati</taxon>
        <taxon>Actinomycetota</taxon>
        <taxon>Actinomycetes</taxon>
        <taxon>Kitasatosporales</taxon>
        <taxon>Streptomycetaceae</taxon>
        <taxon>Streptomyces</taxon>
    </lineage>
</organism>
<keyword evidence="2" id="KW-0479">Metal-binding</keyword>
<dbReference type="InterPro" id="IPR002716">
    <property type="entry name" value="PIN_dom"/>
</dbReference>
<sequence length="269" mass="29331">MAFVALYDANVLYPSTLRDLLVSIAQDGLVQAKWTDRILDETFRNLKAKRPDLDPVRLDRTREAMMRAVRDCMVKGYEPLIEALELPDPDDRHVLAAAIRAKAQLIVTFNLKDFPPRRLVGVGRGSQAPRRFHRGPDRPGPCRHVRGGAPDRGQVEESTGDRGGRARIAGARRHGRRRRGSASALTGLGNPLPGHPGEGPGHLVCRKARPLSAAVTGVWRCEPAQRHHRTSLPSWSSSAFSPSTVMMRGTGSSMPSPPPSAPPLPPLAV</sequence>
<evidence type="ECO:0000256" key="1">
    <source>
        <dbReference type="ARBA" id="ARBA00022722"/>
    </source>
</evidence>
<feature type="compositionally biased region" description="Pro residues" evidence="5">
    <location>
        <begin position="255"/>
        <end position="269"/>
    </location>
</feature>
<feature type="domain" description="PIN" evidence="6">
    <location>
        <begin position="6"/>
        <end position="111"/>
    </location>
</feature>
<keyword evidence="1" id="KW-0540">Nuclease</keyword>
<feature type="region of interest" description="Disordered" evidence="5">
    <location>
        <begin position="120"/>
        <end position="204"/>
    </location>
</feature>
<proteinExistence type="predicted"/>
<protein>
    <submittedName>
        <fullName evidence="7">PIN domain-containing protein</fullName>
    </submittedName>
</protein>
<dbReference type="InterPro" id="IPR029060">
    <property type="entry name" value="PIN-like_dom_sf"/>
</dbReference>
<evidence type="ECO:0000256" key="3">
    <source>
        <dbReference type="ARBA" id="ARBA00022801"/>
    </source>
</evidence>
<evidence type="ECO:0000256" key="4">
    <source>
        <dbReference type="ARBA" id="ARBA00022842"/>
    </source>
</evidence>
<feature type="compositionally biased region" description="Basic residues" evidence="5">
    <location>
        <begin position="170"/>
        <end position="180"/>
    </location>
</feature>
<evidence type="ECO:0000259" key="6">
    <source>
        <dbReference type="Pfam" id="PF13470"/>
    </source>
</evidence>
<gene>
    <name evidence="7" type="ORF">SAMN05192584_11887</name>
</gene>
<feature type="compositionally biased region" description="Basic and acidic residues" evidence="5">
    <location>
        <begin position="153"/>
        <end position="164"/>
    </location>
</feature>
<dbReference type="GO" id="GO:0004518">
    <property type="term" value="F:nuclease activity"/>
    <property type="evidence" value="ECO:0007669"/>
    <property type="project" value="UniProtKB-KW"/>
</dbReference>
<feature type="region of interest" description="Disordered" evidence="5">
    <location>
        <begin position="246"/>
        <end position="269"/>
    </location>
</feature>
<dbReference type="GO" id="GO:0046872">
    <property type="term" value="F:metal ion binding"/>
    <property type="evidence" value="ECO:0007669"/>
    <property type="project" value="UniProtKB-KW"/>
</dbReference>
<feature type="compositionally biased region" description="Low complexity" evidence="5">
    <location>
        <begin position="181"/>
        <end position="192"/>
    </location>
</feature>
<keyword evidence="3" id="KW-0378">Hydrolase</keyword>
<dbReference type="Proteomes" id="UP000198928">
    <property type="component" value="Unassembled WGS sequence"/>
</dbReference>
<reference evidence="8" key="1">
    <citation type="submission" date="2016-10" db="EMBL/GenBank/DDBJ databases">
        <authorList>
            <person name="Varghese N."/>
            <person name="Submissions S."/>
        </authorList>
    </citation>
    <scope>NUCLEOTIDE SEQUENCE [LARGE SCALE GENOMIC DNA]</scope>
    <source>
        <strain evidence="8">PL19</strain>
    </source>
</reference>
<dbReference type="EMBL" id="FOSG01000018">
    <property type="protein sequence ID" value="SFL40707.1"/>
    <property type="molecule type" value="Genomic_DNA"/>
</dbReference>
<keyword evidence="8" id="KW-1185">Reference proteome</keyword>
<name>A0A1I4HG53_9ACTN</name>
<dbReference type="Pfam" id="PF13470">
    <property type="entry name" value="PIN_3"/>
    <property type="match status" value="1"/>
</dbReference>
<keyword evidence="4" id="KW-0460">Magnesium</keyword>
<evidence type="ECO:0000256" key="5">
    <source>
        <dbReference type="SAM" id="MobiDB-lite"/>
    </source>
</evidence>
<accession>A0A1I4HG53</accession>
<dbReference type="AlphaFoldDB" id="A0A1I4HG53"/>
<evidence type="ECO:0000256" key="2">
    <source>
        <dbReference type="ARBA" id="ARBA00022723"/>
    </source>
</evidence>
<evidence type="ECO:0000313" key="8">
    <source>
        <dbReference type="Proteomes" id="UP000198928"/>
    </source>
</evidence>
<dbReference type="GO" id="GO:0016787">
    <property type="term" value="F:hydrolase activity"/>
    <property type="evidence" value="ECO:0007669"/>
    <property type="project" value="UniProtKB-KW"/>
</dbReference>
<dbReference type="SUPFAM" id="SSF88723">
    <property type="entry name" value="PIN domain-like"/>
    <property type="match status" value="1"/>
</dbReference>
<evidence type="ECO:0000313" key="7">
    <source>
        <dbReference type="EMBL" id="SFL40707.1"/>
    </source>
</evidence>